<dbReference type="PANTHER" id="PTHR10953">
    <property type="entry name" value="UBIQUITIN-ACTIVATING ENZYME E1"/>
    <property type="match status" value="1"/>
</dbReference>
<feature type="region of interest" description="Disordered" evidence="9">
    <location>
        <begin position="556"/>
        <end position="590"/>
    </location>
</feature>
<evidence type="ECO:0000313" key="13">
    <source>
        <dbReference type="Proteomes" id="UP000007148"/>
    </source>
</evidence>
<dbReference type="GO" id="GO:0005737">
    <property type="term" value="C:cytoplasm"/>
    <property type="evidence" value="ECO:0007669"/>
    <property type="project" value="TreeGrafter"/>
</dbReference>
<dbReference type="Gene3D" id="3.10.290.20">
    <property type="entry name" value="Ubiquitin-like 2 activating enzyme e1b. Chain: B, domain 3"/>
    <property type="match status" value="1"/>
</dbReference>
<evidence type="ECO:0000259" key="10">
    <source>
        <dbReference type="Pfam" id="PF00899"/>
    </source>
</evidence>
<evidence type="ECO:0000256" key="6">
    <source>
        <dbReference type="ARBA" id="ARBA00022833"/>
    </source>
</evidence>
<comment type="similarity">
    <text evidence="2">Belongs to the ubiquitin-activating E1 family.</text>
</comment>
<evidence type="ECO:0000256" key="3">
    <source>
        <dbReference type="ARBA" id="ARBA00022723"/>
    </source>
</evidence>
<evidence type="ECO:0000256" key="2">
    <source>
        <dbReference type="ARBA" id="ARBA00005673"/>
    </source>
</evidence>
<dbReference type="Pfam" id="PF00899">
    <property type="entry name" value="ThiF"/>
    <property type="match status" value="1"/>
</dbReference>
<evidence type="ECO:0000259" key="11">
    <source>
        <dbReference type="Pfam" id="PF10585"/>
    </source>
</evidence>
<dbReference type="GO" id="GO:0031510">
    <property type="term" value="C:SUMO activating enzyme complex"/>
    <property type="evidence" value="ECO:0007669"/>
    <property type="project" value="TreeGrafter"/>
</dbReference>
<feature type="active site" description="Glycyl thioester intermediate" evidence="8">
    <location>
        <position position="150"/>
    </location>
</feature>
<dbReference type="InterPro" id="IPR035985">
    <property type="entry name" value="Ubiquitin-activating_enz"/>
</dbReference>
<keyword evidence="7" id="KW-0067">ATP-binding</keyword>
<dbReference type="UniPathway" id="UPA00886"/>
<dbReference type="SUPFAM" id="SSF69572">
    <property type="entry name" value="Activating enzymes of the ubiquitin-like proteins"/>
    <property type="match status" value="1"/>
</dbReference>
<proteinExistence type="inferred from homology"/>
<evidence type="ECO:0000256" key="5">
    <source>
        <dbReference type="ARBA" id="ARBA00022786"/>
    </source>
</evidence>
<keyword evidence="4" id="KW-0547">Nucleotide-binding</keyword>
<dbReference type="InterPro" id="IPR019572">
    <property type="entry name" value="UBA_E1_SCCH"/>
</dbReference>
<gene>
    <name evidence="12" type="ORF">PIIN_05136</name>
</gene>
<dbReference type="InterPro" id="IPR023318">
    <property type="entry name" value="Ub_act_enz_dom_a_sf"/>
</dbReference>
<dbReference type="InParanoid" id="G4TIR6"/>
<dbReference type="HOGENOM" id="CLU_013325_7_3_1"/>
<dbReference type="AlphaFoldDB" id="G4TIR6"/>
<evidence type="ECO:0000256" key="7">
    <source>
        <dbReference type="ARBA" id="ARBA00022840"/>
    </source>
</evidence>
<evidence type="ECO:0000313" key="12">
    <source>
        <dbReference type="EMBL" id="CCA71200.1"/>
    </source>
</evidence>
<reference evidence="12 13" key="1">
    <citation type="journal article" date="2011" name="PLoS Pathog.">
        <title>Endophytic Life Strategies Decoded by Genome and Transcriptome Analyses of the Mutualistic Root Symbiont Piriformospora indica.</title>
        <authorList>
            <person name="Zuccaro A."/>
            <person name="Lahrmann U."/>
            <person name="Guldener U."/>
            <person name="Langen G."/>
            <person name="Pfiffi S."/>
            <person name="Biedenkopf D."/>
            <person name="Wong P."/>
            <person name="Samans B."/>
            <person name="Grimm C."/>
            <person name="Basiewicz M."/>
            <person name="Murat C."/>
            <person name="Martin F."/>
            <person name="Kogel K.H."/>
        </authorList>
    </citation>
    <scope>NUCLEOTIDE SEQUENCE [LARGE SCALE GENOMIC DNA]</scope>
    <source>
        <strain evidence="12 13">DSM 11827</strain>
    </source>
</reference>
<dbReference type="FunCoup" id="G4TIR6">
    <property type="interactions" value="1064"/>
</dbReference>
<dbReference type="GO" id="GO:0016925">
    <property type="term" value="P:protein sumoylation"/>
    <property type="evidence" value="ECO:0007669"/>
    <property type="project" value="UniProtKB-UniPathway"/>
</dbReference>
<dbReference type="GO" id="GO:0046872">
    <property type="term" value="F:metal ion binding"/>
    <property type="evidence" value="ECO:0007669"/>
    <property type="project" value="UniProtKB-KW"/>
</dbReference>
<keyword evidence="5" id="KW-0833">Ubl conjugation pathway</keyword>
<accession>G4TIR6</accession>
<feature type="domain" description="THIF-type NAD/FAD binding fold" evidence="10">
    <location>
        <begin position="7"/>
        <end position="403"/>
    </location>
</feature>
<organism evidence="12 13">
    <name type="scientific">Serendipita indica (strain DSM 11827)</name>
    <name type="common">Root endophyte fungus</name>
    <name type="synonym">Piriformospora indica</name>
    <dbReference type="NCBI Taxonomy" id="1109443"/>
    <lineage>
        <taxon>Eukaryota</taxon>
        <taxon>Fungi</taxon>
        <taxon>Dikarya</taxon>
        <taxon>Basidiomycota</taxon>
        <taxon>Agaricomycotina</taxon>
        <taxon>Agaricomycetes</taxon>
        <taxon>Sebacinales</taxon>
        <taxon>Serendipitaceae</taxon>
        <taxon>Serendipita</taxon>
    </lineage>
</organism>
<dbReference type="InterPro" id="IPR042449">
    <property type="entry name" value="Ub-E1_IAD_1"/>
</dbReference>
<evidence type="ECO:0000256" key="9">
    <source>
        <dbReference type="SAM" id="MobiDB-lite"/>
    </source>
</evidence>
<dbReference type="Gene3D" id="3.50.50.80">
    <property type="entry name" value="Ubiquitin-activating enzyme E1, inactive adenylation domain, subdomain 1"/>
    <property type="match status" value="1"/>
</dbReference>
<keyword evidence="13" id="KW-1185">Reference proteome</keyword>
<dbReference type="InterPro" id="IPR033127">
    <property type="entry name" value="UBQ-activ_enz_E1_Cys_AS"/>
</dbReference>
<sequence>MAAEASSTVKNVVLAGFGNITLLDLDTIDLSNLNRQFLFRKKDVKQSKALVAARTASAFNPSVFIKPLCANIKEPKYDAKWFASFDLVMSALDNLDARKHINRMCLAAGVPLVESGTEGYFGQVQPIIKDETECYECTPKPVQQRTYPVCTIRSTPSQPIHSIVWAKSYLLPQLFGEEENEAELDKAEQDGENPNEIAALREEAHEWKRMRAALRMANTEAGKAVFEKAFRRDTEKLLRMDDMWQNRQRPVPLDFDQVAAGTFVLRGVEQSRHASKSESNGQAAGVNLRDQRSLTLPESLELFTSSIQRLSARLQAGENIITFDKDDDDTLDFVTAASNLRSAVYNIPQKNRWDVKEMAGNIIPAIATTNAIIAGLIVLQAVQILQHNLELLVWPYLTAKPNKPITGSQRPPPNPSCAACVDTYMIVQCDPANVTLGALLSKTLAHTDLGDEEGGALETSEVNVFEAGRLLADPEFDDNLEKTLLELGCGQGKFISIVDEDERWSTLTVAICLRADDGADSLILPPTRSKLKPKVKGKASATGDMDIDRNQLKRKLGEDVAGTEDGPARKKVKPNQAPLTSPSKAQRLEEEGLVILEDEVTIILDD</sequence>
<dbReference type="GO" id="GO:0019948">
    <property type="term" value="F:SUMO activating enzyme activity"/>
    <property type="evidence" value="ECO:0007669"/>
    <property type="project" value="TreeGrafter"/>
</dbReference>
<dbReference type="Gene3D" id="1.10.10.520">
    <property type="entry name" value="Ubiquitin activating enzymes (Uba3). Chain: B, domain 2"/>
    <property type="match status" value="1"/>
</dbReference>
<comment type="caution">
    <text evidence="12">The sequence shown here is derived from an EMBL/GenBank/DDBJ whole genome shotgun (WGS) entry which is preliminary data.</text>
</comment>
<name>G4TIR6_SERID</name>
<dbReference type="GO" id="GO:0005524">
    <property type="term" value="F:ATP binding"/>
    <property type="evidence" value="ECO:0007669"/>
    <property type="project" value="UniProtKB-KW"/>
</dbReference>
<dbReference type="OMA" id="CKEACKC"/>
<dbReference type="Proteomes" id="UP000007148">
    <property type="component" value="Unassembled WGS sequence"/>
</dbReference>
<dbReference type="FunFam" id="1.10.10.520:FF:000011">
    <property type="entry name" value="Ubiquitin-activating enzyme E1-like"/>
    <property type="match status" value="1"/>
</dbReference>
<evidence type="ECO:0000256" key="4">
    <source>
        <dbReference type="ARBA" id="ARBA00022741"/>
    </source>
</evidence>
<comment type="pathway">
    <text evidence="1">Protein modification; protein sumoylation.</text>
</comment>
<feature type="domain" description="Ubiquitin-activating enzyme SCCH" evidence="11">
    <location>
        <begin position="288"/>
        <end position="356"/>
    </location>
</feature>
<keyword evidence="3" id="KW-0479">Metal-binding</keyword>
<dbReference type="FunFam" id="3.50.50.80:FF:000002">
    <property type="entry name" value="SUMO-activating enzyme subunit 2"/>
    <property type="match status" value="1"/>
</dbReference>
<dbReference type="eggNOG" id="KOG2013">
    <property type="taxonomic scope" value="Eukaryota"/>
</dbReference>
<dbReference type="PROSITE" id="PS00865">
    <property type="entry name" value="UBIQUITIN_ACTIVAT_2"/>
    <property type="match status" value="1"/>
</dbReference>
<keyword evidence="6" id="KW-0862">Zinc</keyword>
<dbReference type="Pfam" id="PF10585">
    <property type="entry name" value="UBA_E1_SCCH"/>
    <property type="match status" value="1"/>
</dbReference>
<dbReference type="OrthoDB" id="10255449at2759"/>
<evidence type="ECO:0000256" key="1">
    <source>
        <dbReference type="ARBA" id="ARBA00004718"/>
    </source>
</evidence>
<dbReference type="InterPro" id="IPR045886">
    <property type="entry name" value="ThiF/MoeB/HesA"/>
</dbReference>
<dbReference type="STRING" id="1109443.G4TIR6"/>
<dbReference type="EMBL" id="CAFZ01000110">
    <property type="protein sequence ID" value="CCA71200.1"/>
    <property type="molecule type" value="Genomic_DNA"/>
</dbReference>
<protein>
    <submittedName>
        <fullName evidence="12">Related to ubiquitin-like protein activating enzyme</fullName>
    </submittedName>
</protein>
<dbReference type="PANTHER" id="PTHR10953:SF5">
    <property type="entry name" value="SUMO-ACTIVATING ENZYME SUBUNIT 2"/>
    <property type="match status" value="1"/>
</dbReference>
<dbReference type="InterPro" id="IPR000594">
    <property type="entry name" value="ThiF_NAD_FAD-bd"/>
</dbReference>
<evidence type="ECO:0000256" key="8">
    <source>
        <dbReference type="PROSITE-ProRule" id="PRU10132"/>
    </source>
</evidence>